<protein>
    <recommendedName>
        <fullName evidence="11">F-box domain-containing protein</fullName>
    </recommendedName>
</protein>
<dbReference type="Gene3D" id="3.80.10.10">
    <property type="entry name" value="Ribonuclease Inhibitor"/>
    <property type="match status" value="1"/>
</dbReference>
<proteinExistence type="predicted"/>
<dbReference type="AlphaFoldDB" id="A0AAW0G0Z7"/>
<evidence type="ECO:0000313" key="3">
    <source>
        <dbReference type="EMBL" id="KAK7676152.1"/>
    </source>
</evidence>
<dbReference type="EMBL" id="JASBNA010000030">
    <property type="protein sequence ID" value="KAK7683421.1"/>
    <property type="molecule type" value="Genomic_DNA"/>
</dbReference>
<dbReference type="EMBL" id="JASBNA010000127">
    <property type="protein sequence ID" value="KAK7676237.1"/>
    <property type="molecule type" value="Genomic_DNA"/>
</dbReference>
<comment type="caution">
    <text evidence="8">The sequence shown here is derived from an EMBL/GenBank/DDBJ whole genome shotgun (WGS) entry which is preliminary data.</text>
</comment>
<dbReference type="EMBL" id="JASBNA010000014">
    <property type="protein sequence ID" value="KAK7686983.1"/>
    <property type="molecule type" value="Genomic_DNA"/>
</dbReference>
<reference evidence="8 10" key="1">
    <citation type="submission" date="2022-09" db="EMBL/GenBank/DDBJ databases">
        <authorList>
            <person name="Palmer J.M."/>
        </authorList>
    </citation>
    <scope>NUCLEOTIDE SEQUENCE [LARGE SCALE GENOMIC DNA]</scope>
    <source>
        <strain evidence="8 10">DSM 7382</strain>
    </source>
</reference>
<sequence length="560" mass="64381">MHRCLLIDELLRIIAYDLRQDVYPVQRENSDLVNFILTCQTFCEPGLDILWDHLVDPLPLVHLFPNRYTLSPDCEESTRATGEVIYDSDHDGLDSESSGDEEENSDGERSIQSASLSVRRQRIYDLTSIPTAAQWERFDYYARRIKRLDYELDVYHPYLSKLAQGRVGRALLPNLRCLLWNTTNVALFDHIQLFLPKTLISLKVYGLTTKTSLRLLELLSERQPSLEMFHFSHGNLDITHKEAITFSSLISQYTNMRSLVVECHLNTFPISKDALQALSMLPHLCRLWIEVDSELMDSSMPVHIDDSSKFPSLCHFTVIWRNNLSTRAVDTIIKSIHSRKLYSVLLYPRFAFVEANLVDIVSSLSHHTSLCMLRILHRDPMIYRHHAGTHSTPIATKALIPLFRLSNLEIIVLEGCILDFTGSLIKDMATSWPRLQNIRIKERNRICPDSRMDVLDLMHFATQCPDIRDISIPFYSDLAHAEDIPHCTLPDPDSTVVVDGTWADVGELMYTAAFLHTVFCKPHIRGHIGSRISGMGLREARMWLTIRPNDDGTIRWEERV</sequence>
<keyword evidence="10" id="KW-1185">Reference proteome</keyword>
<dbReference type="EMBL" id="JASBNA010000039">
    <property type="protein sequence ID" value="KAK7681879.1"/>
    <property type="molecule type" value="Genomic_DNA"/>
</dbReference>
<dbReference type="EMBL" id="JASBNA010000006">
    <property type="protein sequence ID" value="KAK7691211.1"/>
    <property type="molecule type" value="Genomic_DNA"/>
</dbReference>
<dbReference type="EMBL" id="JASBNA010000071">
    <property type="protein sequence ID" value="KAK7678421.1"/>
    <property type="molecule type" value="Genomic_DNA"/>
</dbReference>
<dbReference type="InterPro" id="IPR032675">
    <property type="entry name" value="LRR_dom_sf"/>
</dbReference>
<evidence type="ECO:0000313" key="8">
    <source>
        <dbReference type="EMBL" id="KAK7686983.1"/>
    </source>
</evidence>
<dbReference type="EMBL" id="JASBNA010000132">
    <property type="protein sequence ID" value="KAK7676152.1"/>
    <property type="molecule type" value="Genomic_DNA"/>
</dbReference>
<dbReference type="Proteomes" id="UP001385951">
    <property type="component" value="Unassembled WGS sequence"/>
</dbReference>
<name>A0AAW0G0Z7_9APHY</name>
<organism evidence="8 10">
    <name type="scientific">Cerrena zonata</name>
    <dbReference type="NCBI Taxonomy" id="2478898"/>
    <lineage>
        <taxon>Eukaryota</taxon>
        <taxon>Fungi</taxon>
        <taxon>Dikarya</taxon>
        <taxon>Basidiomycota</taxon>
        <taxon>Agaricomycotina</taxon>
        <taxon>Agaricomycetes</taxon>
        <taxon>Polyporales</taxon>
        <taxon>Cerrenaceae</taxon>
        <taxon>Cerrena</taxon>
    </lineage>
</organism>
<evidence type="ECO:0000313" key="10">
    <source>
        <dbReference type="Proteomes" id="UP001385951"/>
    </source>
</evidence>
<accession>A0AAW0G0Z7</accession>
<dbReference type="EMBL" id="JASBNA010000137">
    <property type="protein sequence ID" value="KAK7676076.1"/>
    <property type="molecule type" value="Genomic_DNA"/>
</dbReference>
<evidence type="ECO:0000313" key="2">
    <source>
        <dbReference type="EMBL" id="KAK7676076.1"/>
    </source>
</evidence>
<evidence type="ECO:0000313" key="4">
    <source>
        <dbReference type="EMBL" id="KAK7676237.1"/>
    </source>
</evidence>
<dbReference type="SUPFAM" id="SSF52047">
    <property type="entry name" value="RNI-like"/>
    <property type="match status" value="1"/>
</dbReference>
<evidence type="ECO:0000313" key="7">
    <source>
        <dbReference type="EMBL" id="KAK7683421.1"/>
    </source>
</evidence>
<evidence type="ECO:0008006" key="11">
    <source>
        <dbReference type="Google" id="ProtNLM"/>
    </source>
</evidence>
<evidence type="ECO:0000313" key="5">
    <source>
        <dbReference type="EMBL" id="KAK7678421.1"/>
    </source>
</evidence>
<gene>
    <name evidence="9" type="ORF">QCA50_006314</name>
    <name evidence="8" type="ORF">QCA50_009482</name>
    <name evidence="7" type="ORF">QCA50_013251</name>
    <name evidence="6" type="ORF">QCA50_015228</name>
    <name evidence="5" type="ORF">QCA50_018481</name>
    <name evidence="4" type="ORF">QCA50_020817</name>
    <name evidence="3" type="ORF">QCA50_020903</name>
    <name evidence="2" type="ORF">QCA50_020975</name>
</gene>
<feature type="region of interest" description="Disordered" evidence="1">
    <location>
        <begin position="85"/>
        <end position="113"/>
    </location>
</feature>
<evidence type="ECO:0000313" key="6">
    <source>
        <dbReference type="EMBL" id="KAK7681879.1"/>
    </source>
</evidence>
<evidence type="ECO:0000256" key="1">
    <source>
        <dbReference type="SAM" id="MobiDB-lite"/>
    </source>
</evidence>
<evidence type="ECO:0000313" key="9">
    <source>
        <dbReference type="EMBL" id="KAK7691211.1"/>
    </source>
</evidence>